<feature type="transmembrane region" description="Helical" evidence="6">
    <location>
        <begin position="364"/>
        <end position="385"/>
    </location>
</feature>
<dbReference type="GO" id="GO:0022857">
    <property type="term" value="F:transmembrane transporter activity"/>
    <property type="evidence" value="ECO:0007669"/>
    <property type="project" value="InterPro"/>
</dbReference>
<dbReference type="GO" id="GO:0016020">
    <property type="term" value="C:membrane"/>
    <property type="evidence" value="ECO:0007669"/>
    <property type="project" value="UniProtKB-SubCell"/>
</dbReference>
<gene>
    <name evidence="7" type="ORF">N7496_007566</name>
</gene>
<feature type="transmembrane region" description="Helical" evidence="6">
    <location>
        <begin position="48"/>
        <end position="71"/>
    </location>
</feature>
<dbReference type="EMBL" id="JAPZBS010000005">
    <property type="protein sequence ID" value="KAJ5371474.1"/>
    <property type="molecule type" value="Genomic_DNA"/>
</dbReference>
<reference evidence="7" key="2">
    <citation type="journal article" date="2023" name="IMA Fungus">
        <title>Comparative genomic study of the Penicillium genus elucidates a diverse pangenome and 15 lateral gene transfer events.</title>
        <authorList>
            <person name="Petersen C."/>
            <person name="Sorensen T."/>
            <person name="Nielsen M.R."/>
            <person name="Sondergaard T.E."/>
            <person name="Sorensen J.L."/>
            <person name="Fitzpatrick D.A."/>
            <person name="Frisvad J.C."/>
            <person name="Nielsen K.L."/>
        </authorList>
    </citation>
    <scope>NUCLEOTIDE SEQUENCE</scope>
    <source>
        <strain evidence="7">IBT 29864</strain>
    </source>
</reference>
<sequence length="502" mass="54856">MNSKTDDLDKIKTALESDKTLFQTQTKDQIDDGTIEALGPMSAISVSAFYLISYGGYFGLTWGWFIPSVILLPQVLAVSELCSSMPVNGAYYWWAAALAPPAWSRCVGFISGWVTMFGLLTGIASFSYAVAAGLAQSIMIAKPDWSASNPIIMAMALAVVVSWALTMALRLESISIAYIFTAAVMLLYTIIYLIALPVTHAVQGQPFPSAKTVFGSYQNYTDWDTGVAVTFTWFCAAWVNSIWMAPAYVAEETHNSRISAPKAMITSYLSTCMMGLFVTVITAFCIPDMDTLAADPSGYYFYTVLLNHWGRQKASAFLLFIAPFSTFGGSGMLLTYATQIAAFARDGGLPFASYLTHINKRLNLPLNAVCALSTGTALLLLLSLSESAKQIIYSLAVLCGLLNSAVPVGLRLFAGDRWIPGPWNCGRWSKPIHGFAFLSQIYFMIMESFPLYKAWDAATTFNYNWVVTLGVLLISIVLYLTYGRKFAGIPLQERGAGENTAR</sequence>
<dbReference type="PIRSF" id="PIRSF006060">
    <property type="entry name" value="AA_transporter"/>
    <property type="match status" value="1"/>
</dbReference>
<comment type="caution">
    <text evidence="7">The sequence shown here is derived from an EMBL/GenBank/DDBJ whole genome shotgun (WGS) entry which is preliminary data.</text>
</comment>
<feature type="transmembrane region" description="Helical" evidence="6">
    <location>
        <begin position="176"/>
        <end position="198"/>
    </location>
</feature>
<feature type="transmembrane region" description="Helical" evidence="6">
    <location>
        <begin position="461"/>
        <end position="482"/>
    </location>
</feature>
<dbReference type="Pfam" id="PF13520">
    <property type="entry name" value="AA_permease_2"/>
    <property type="match status" value="1"/>
</dbReference>
<evidence type="ECO:0000256" key="4">
    <source>
        <dbReference type="ARBA" id="ARBA00022989"/>
    </source>
</evidence>
<evidence type="ECO:0000313" key="8">
    <source>
        <dbReference type="Proteomes" id="UP001147782"/>
    </source>
</evidence>
<feature type="transmembrane region" description="Helical" evidence="6">
    <location>
        <begin position="226"/>
        <end position="245"/>
    </location>
</feature>
<keyword evidence="2" id="KW-0813">Transport</keyword>
<comment type="subcellular location">
    <subcellularLocation>
        <location evidence="1">Membrane</location>
        <topology evidence="1">Multi-pass membrane protein</topology>
    </subcellularLocation>
</comment>
<name>A0A9W9S5Q9_9EURO</name>
<keyword evidence="4 6" id="KW-1133">Transmembrane helix</keyword>
<dbReference type="PANTHER" id="PTHR45649:SF29">
    <property type="entry name" value="AMINO ACID TRANSPORTER (EUROFUNG)"/>
    <property type="match status" value="1"/>
</dbReference>
<dbReference type="Gene3D" id="1.20.1740.10">
    <property type="entry name" value="Amino acid/polyamine transporter I"/>
    <property type="match status" value="1"/>
</dbReference>
<evidence type="ECO:0000256" key="5">
    <source>
        <dbReference type="ARBA" id="ARBA00023136"/>
    </source>
</evidence>
<dbReference type="PANTHER" id="PTHR45649">
    <property type="entry name" value="AMINO-ACID PERMEASE BAT1"/>
    <property type="match status" value="1"/>
</dbReference>
<reference evidence="7" key="1">
    <citation type="submission" date="2022-11" db="EMBL/GenBank/DDBJ databases">
        <authorList>
            <person name="Petersen C."/>
        </authorList>
    </citation>
    <scope>NUCLEOTIDE SEQUENCE</scope>
    <source>
        <strain evidence="7">IBT 29864</strain>
    </source>
</reference>
<organism evidence="7 8">
    <name type="scientific">Penicillium cataractarum</name>
    <dbReference type="NCBI Taxonomy" id="2100454"/>
    <lineage>
        <taxon>Eukaryota</taxon>
        <taxon>Fungi</taxon>
        <taxon>Dikarya</taxon>
        <taxon>Ascomycota</taxon>
        <taxon>Pezizomycotina</taxon>
        <taxon>Eurotiomycetes</taxon>
        <taxon>Eurotiomycetidae</taxon>
        <taxon>Eurotiales</taxon>
        <taxon>Aspergillaceae</taxon>
        <taxon>Penicillium</taxon>
    </lineage>
</organism>
<feature type="transmembrane region" description="Helical" evidence="6">
    <location>
        <begin position="117"/>
        <end position="139"/>
    </location>
</feature>
<dbReference type="InterPro" id="IPR002293">
    <property type="entry name" value="AA/rel_permease1"/>
</dbReference>
<dbReference type="OrthoDB" id="4476201at2759"/>
<evidence type="ECO:0000256" key="3">
    <source>
        <dbReference type="ARBA" id="ARBA00022692"/>
    </source>
</evidence>
<proteinExistence type="predicted"/>
<dbReference type="GeneID" id="81439674"/>
<accession>A0A9W9S5Q9</accession>
<feature type="transmembrane region" description="Helical" evidence="6">
    <location>
        <begin position="391"/>
        <end position="414"/>
    </location>
</feature>
<keyword evidence="5 6" id="KW-0472">Membrane</keyword>
<dbReference type="AlphaFoldDB" id="A0A9W9S5Q9"/>
<feature type="transmembrane region" description="Helical" evidence="6">
    <location>
        <begin position="316"/>
        <end position="343"/>
    </location>
</feature>
<protein>
    <submittedName>
        <fullName evidence="7">Uncharacterized protein</fullName>
    </submittedName>
</protein>
<dbReference type="Proteomes" id="UP001147782">
    <property type="component" value="Unassembled WGS sequence"/>
</dbReference>
<evidence type="ECO:0000256" key="1">
    <source>
        <dbReference type="ARBA" id="ARBA00004141"/>
    </source>
</evidence>
<evidence type="ECO:0000313" key="7">
    <source>
        <dbReference type="EMBL" id="KAJ5371474.1"/>
    </source>
</evidence>
<keyword evidence="8" id="KW-1185">Reference proteome</keyword>
<feature type="transmembrane region" description="Helical" evidence="6">
    <location>
        <begin position="151"/>
        <end position="169"/>
    </location>
</feature>
<evidence type="ECO:0000256" key="2">
    <source>
        <dbReference type="ARBA" id="ARBA00022448"/>
    </source>
</evidence>
<evidence type="ECO:0000256" key="6">
    <source>
        <dbReference type="SAM" id="Phobius"/>
    </source>
</evidence>
<dbReference type="RefSeq" id="XP_056555908.1">
    <property type="nucleotide sequence ID" value="XM_056700495.1"/>
</dbReference>
<keyword evidence="3 6" id="KW-0812">Transmembrane</keyword>
<feature type="transmembrane region" description="Helical" evidence="6">
    <location>
        <begin position="265"/>
        <end position="286"/>
    </location>
</feature>
<feature type="transmembrane region" description="Helical" evidence="6">
    <location>
        <begin position="435"/>
        <end position="455"/>
    </location>
</feature>